<feature type="compositionally biased region" description="Basic residues" evidence="1">
    <location>
        <begin position="22"/>
        <end position="44"/>
    </location>
</feature>
<accession>A0A2D4J6M4</accession>
<organism evidence="2">
    <name type="scientific">Micrurus lemniscatus lemniscatus</name>
    <dbReference type="NCBI Taxonomy" id="129467"/>
    <lineage>
        <taxon>Eukaryota</taxon>
        <taxon>Metazoa</taxon>
        <taxon>Chordata</taxon>
        <taxon>Craniata</taxon>
        <taxon>Vertebrata</taxon>
        <taxon>Euteleostomi</taxon>
        <taxon>Lepidosauria</taxon>
        <taxon>Squamata</taxon>
        <taxon>Bifurcata</taxon>
        <taxon>Unidentata</taxon>
        <taxon>Episquamata</taxon>
        <taxon>Toxicofera</taxon>
        <taxon>Serpentes</taxon>
        <taxon>Colubroidea</taxon>
        <taxon>Elapidae</taxon>
        <taxon>Elapinae</taxon>
        <taxon>Micrurus</taxon>
    </lineage>
</organism>
<dbReference type="EMBL" id="IACK01156579">
    <property type="protein sequence ID" value="LAA92093.1"/>
    <property type="molecule type" value="Transcribed_RNA"/>
</dbReference>
<reference evidence="2" key="2">
    <citation type="submission" date="2017-11" db="EMBL/GenBank/DDBJ databases">
        <title>Coralsnake Venomics: Analyses of Venom Gland Transcriptomes and Proteomes of Six Brazilian Taxa.</title>
        <authorList>
            <person name="Aird S.D."/>
            <person name="Jorge da Silva N."/>
            <person name="Qiu L."/>
            <person name="Villar-Briones A."/>
            <person name="Aparecida-Saddi V."/>
            <person name="Campos-Telles M.P."/>
            <person name="Grau M."/>
            <person name="Mikheyev A.S."/>
        </authorList>
    </citation>
    <scope>NUCLEOTIDE SEQUENCE</scope>
    <source>
        <tissue evidence="2">Venom_gland</tissue>
    </source>
</reference>
<reference evidence="2" key="1">
    <citation type="submission" date="2017-07" db="EMBL/GenBank/DDBJ databases">
        <authorList>
            <person name="Mikheyev A."/>
            <person name="Grau M."/>
        </authorList>
    </citation>
    <scope>NUCLEOTIDE SEQUENCE</scope>
    <source>
        <tissue evidence="2">Venom_gland</tissue>
    </source>
</reference>
<dbReference type="AlphaFoldDB" id="A0A2D4J6M4"/>
<name>A0A2D4J6M4_MICLE</name>
<proteinExistence type="predicted"/>
<feature type="region of interest" description="Disordered" evidence="1">
    <location>
        <begin position="22"/>
        <end position="51"/>
    </location>
</feature>
<evidence type="ECO:0000256" key="1">
    <source>
        <dbReference type="SAM" id="MobiDB-lite"/>
    </source>
</evidence>
<evidence type="ECO:0000313" key="2">
    <source>
        <dbReference type="EMBL" id="LAA92093.1"/>
    </source>
</evidence>
<sequence>MVALPGHILVEVWLLSVQHPRAQRRGKGKRQTGGKKVASKRKKNQLWGRVGGGKKQRVQVFCHWLASLKKQHGLQAANKFIRKQLHYRAAAYGYKNVCVPVYFF</sequence>
<protein>
    <submittedName>
        <fullName evidence="2">Uncharacterized protein</fullName>
    </submittedName>
</protein>